<dbReference type="EMBL" id="JAMRXG010000008">
    <property type="protein sequence ID" value="MCM6775805.1"/>
    <property type="molecule type" value="Genomic_DNA"/>
</dbReference>
<dbReference type="SMART" id="SM00342">
    <property type="entry name" value="HTH_ARAC"/>
    <property type="match status" value="1"/>
</dbReference>
<sequence>MNGVSEGAKGLPDPRLRPFVGGYDGYRLRGFAPGHHIGMPTTALTVIVTIDEPLEVPVAAHPDQPGGTWDTLASGLAVRPSVIAHRGYQHGIQLAVTPLGSRALFGVPVAELGAWMVDLADLLGPDAAELRERISATPDWTGRFAVLDKILLRRLGEVRMDPTLHHAWRRLIDPVRAPRVGEVAEEIGWSRRHLGSRFAAEFGITPKDAARLARFETSHRLLRRPGVRIADAAAASGYYDQAHMAREWRELAGMPPSRWLASEEFPFIQDQAGYPLPCSTA</sequence>
<gene>
    <name evidence="5" type="ORF">NDR86_20210</name>
</gene>
<accession>A0A9X2E8Y3</accession>
<proteinExistence type="predicted"/>
<keyword evidence="6" id="KW-1185">Reference proteome</keyword>
<evidence type="ECO:0000256" key="1">
    <source>
        <dbReference type="ARBA" id="ARBA00023015"/>
    </source>
</evidence>
<dbReference type="PANTHER" id="PTHR46796">
    <property type="entry name" value="HTH-TYPE TRANSCRIPTIONAL ACTIVATOR RHAS-RELATED"/>
    <property type="match status" value="1"/>
</dbReference>
<dbReference type="InterPro" id="IPR018060">
    <property type="entry name" value="HTH_AraC"/>
</dbReference>
<dbReference type="GO" id="GO:0043565">
    <property type="term" value="F:sequence-specific DNA binding"/>
    <property type="evidence" value="ECO:0007669"/>
    <property type="project" value="InterPro"/>
</dbReference>
<dbReference type="Pfam" id="PF12833">
    <property type="entry name" value="HTH_18"/>
    <property type="match status" value="1"/>
</dbReference>
<evidence type="ECO:0000313" key="6">
    <source>
        <dbReference type="Proteomes" id="UP001139157"/>
    </source>
</evidence>
<dbReference type="Gene3D" id="1.10.10.60">
    <property type="entry name" value="Homeodomain-like"/>
    <property type="match status" value="1"/>
</dbReference>
<keyword evidence="1" id="KW-0805">Transcription regulation</keyword>
<comment type="caution">
    <text evidence="5">The sequence shown here is derived from an EMBL/GenBank/DDBJ whole genome shotgun (WGS) entry which is preliminary data.</text>
</comment>
<name>A0A9X2E8Y3_9NOCA</name>
<dbReference type="Proteomes" id="UP001139157">
    <property type="component" value="Unassembled WGS sequence"/>
</dbReference>
<dbReference type="AlphaFoldDB" id="A0A9X2E8Y3"/>
<evidence type="ECO:0000313" key="5">
    <source>
        <dbReference type="EMBL" id="MCM6775805.1"/>
    </source>
</evidence>
<dbReference type="PROSITE" id="PS01124">
    <property type="entry name" value="HTH_ARAC_FAMILY_2"/>
    <property type="match status" value="1"/>
</dbReference>
<organism evidence="5 6">
    <name type="scientific">Nocardia pulmonis</name>
    <dbReference type="NCBI Taxonomy" id="2951408"/>
    <lineage>
        <taxon>Bacteria</taxon>
        <taxon>Bacillati</taxon>
        <taxon>Actinomycetota</taxon>
        <taxon>Actinomycetes</taxon>
        <taxon>Mycobacteriales</taxon>
        <taxon>Nocardiaceae</taxon>
        <taxon>Nocardia</taxon>
    </lineage>
</organism>
<evidence type="ECO:0000256" key="3">
    <source>
        <dbReference type="ARBA" id="ARBA00023163"/>
    </source>
</evidence>
<evidence type="ECO:0000259" key="4">
    <source>
        <dbReference type="PROSITE" id="PS01124"/>
    </source>
</evidence>
<dbReference type="RefSeq" id="WP_251914049.1">
    <property type="nucleotide sequence ID" value="NZ_JAMRXG010000008.1"/>
</dbReference>
<evidence type="ECO:0000256" key="2">
    <source>
        <dbReference type="ARBA" id="ARBA00023125"/>
    </source>
</evidence>
<protein>
    <submittedName>
        <fullName evidence="5">Helix-turn-helix transcriptional regulator</fullName>
    </submittedName>
</protein>
<dbReference type="InterPro" id="IPR050204">
    <property type="entry name" value="AraC_XylS_family_regulators"/>
</dbReference>
<keyword evidence="2" id="KW-0238">DNA-binding</keyword>
<reference evidence="5" key="1">
    <citation type="submission" date="2022-06" db="EMBL/GenBank/DDBJ databases">
        <title>Novel species in genus nocardia.</title>
        <authorList>
            <person name="Li F."/>
        </authorList>
    </citation>
    <scope>NUCLEOTIDE SEQUENCE</scope>
    <source>
        <strain evidence="5">CDC141</strain>
    </source>
</reference>
<dbReference type="PANTHER" id="PTHR46796:SF15">
    <property type="entry name" value="BLL1074 PROTEIN"/>
    <property type="match status" value="1"/>
</dbReference>
<dbReference type="GO" id="GO:0003700">
    <property type="term" value="F:DNA-binding transcription factor activity"/>
    <property type="evidence" value="ECO:0007669"/>
    <property type="project" value="InterPro"/>
</dbReference>
<feature type="domain" description="HTH araC/xylS-type" evidence="4">
    <location>
        <begin position="179"/>
        <end position="262"/>
    </location>
</feature>
<keyword evidence="3" id="KW-0804">Transcription</keyword>
<dbReference type="SUPFAM" id="SSF46689">
    <property type="entry name" value="Homeodomain-like"/>
    <property type="match status" value="1"/>
</dbReference>
<dbReference type="InterPro" id="IPR009057">
    <property type="entry name" value="Homeodomain-like_sf"/>
</dbReference>